<dbReference type="GO" id="GO:0004674">
    <property type="term" value="F:protein serine/threonine kinase activity"/>
    <property type="evidence" value="ECO:0007669"/>
    <property type="project" value="UniProtKB-KW"/>
</dbReference>
<organism evidence="7 8">
    <name type="scientific">Theobroma cacao</name>
    <name type="common">Cacao</name>
    <name type="synonym">Cocoa</name>
    <dbReference type="NCBI Taxonomy" id="3641"/>
    <lineage>
        <taxon>Eukaryota</taxon>
        <taxon>Viridiplantae</taxon>
        <taxon>Streptophyta</taxon>
        <taxon>Embryophyta</taxon>
        <taxon>Tracheophyta</taxon>
        <taxon>Spermatophyta</taxon>
        <taxon>Magnoliopsida</taxon>
        <taxon>eudicotyledons</taxon>
        <taxon>Gunneridae</taxon>
        <taxon>Pentapetalae</taxon>
        <taxon>rosids</taxon>
        <taxon>malvids</taxon>
        <taxon>Malvales</taxon>
        <taxon>Malvaceae</taxon>
        <taxon>Byttnerioideae</taxon>
        <taxon>Theobroma</taxon>
    </lineage>
</organism>
<keyword evidence="3" id="KW-0547">Nucleotide-binding</keyword>
<keyword evidence="2" id="KW-0808">Transferase</keyword>
<keyword evidence="6" id="KW-0812">Transmembrane</keyword>
<keyword evidence="8" id="KW-1185">Reference proteome</keyword>
<dbReference type="Gramene" id="EOY00379">
    <property type="protein sequence ID" value="EOY00379"/>
    <property type="gene ID" value="TCM_010247"/>
</dbReference>
<gene>
    <name evidence="7" type="ORF">TCM_010247</name>
</gene>
<dbReference type="InterPro" id="IPR011009">
    <property type="entry name" value="Kinase-like_dom_sf"/>
</dbReference>
<evidence type="ECO:0000256" key="2">
    <source>
        <dbReference type="ARBA" id="ARBA00022679"/>
    </source>
</evidence>
<accession>A0A061EDL8</accession>
<dbReference type="InParanoid" id="A0A061EDL8"/>
<dbReference type="Proteomes" id="UP000026915">
    <property type="component" value="Chromosome 2"/>
</dbReference>
<evidence type="ECO:0000256" key="1">
    <source>
        <dbReference type="ARBA" id="ARBA00022527"/>
    </source>
</evidence>
<dbReference type="AlphaFoldDB" id="A0A061EDL8"/>
<sequence>MAWRWSSLKRDDDHEGHYAFNVNENLTPKYKILSKMSKGTFGRVLECWDRQYVAIKVDILQHLAKMIKELHVMCRFEIGLITVITFVWAGVFHVIYGVWVVYLLNSA</sequence>
<keyword evidence="1" id="KW-0723">Serine/threonine-protein kinase</keyword>
<evidence type="ECO:0000313" key="7">
    <source>
        <dbReference type="EMBL" id="EOY00379.1"/>
    </source>
</evidence>
<dbReference type="eggNOG" id="KOG0671">
    <property type="taxonomic scope" value="Eukaryota"/>
</dbReference>
<dbReference type="PANTHER" id="PTHR45646:SF11">
    <property type="entry name" value="SERINE_THREONINE-PROTEIN KINASE DOA"/>
    <property type="match status" value="1"/>
</dbReference>
<keyword evidence="4" id="KW-0418">Kinase</keyword>
<dbReference type="EMBL" id="CM001880">
    <property type="protein sequence ID" value="EOY00379.1"/>
    <property type="molecule type" value="Genomic_DNA"/>
</dbReference>
<keyword evidence="6" id="KW-0472">Membrane</keyword>
<keyword evidence="6" id="KW-1133">Transmembrane helix</keyword>
<dbReference type="SUPFAM" id="SSF56112">
    <property type="entry name" value="Protein kinase-like (PK-like)"/>
    <property type="match status" value="1"/>
</dbReference>
<name>A0A061EDL8_THECC</name>
<evidence type="ECO:0000313" key="8">
    <source>
        <dbReference type="Proteomes" id="UP000026915"/>
    </source>
</evidence>
<evidence type="ECO:0000256" key="4">
    <source>
        <dbReference type="ARBA" id="ARBA00022777"/>
    </source>
</evidence>
<dbReference type="InterPro" id="IPR051175">
    <property type="entry name" value="CLK_kinases"/>
</dbReference>
<dbReference type="PANTHER" id="PTHR45646">
    <property type="entry name" value="SERINE/THREONINE-PROTEIN KINASE DOA-RELATED"/>
    <property type="match status" value="1"/>
</dbReference>
<evidence type="ECO:0000256" key="6">
    <source>
        <dbReference type="SAM" id="Phobius"/>
    </source>
</evidence>
<reference evidence="7 8" key="1">
    <citation type="journal article" date="2013" name="Genome Biol.">
        <title>The genome sequence of the most widely cultivated cacao type and its use to identify candidate genes regulating pod color.</title>
        <authorList>
            <person name="Motamayor J.C."/>
            <person name="Mockaitis K."/>
            <person name="Schmutz J."/>
            <person name="Haiminen N."/>
            <person name="Iii D.L."/>
            <person name="Cornejo O."/>
            <person name="Findley S.D."/>
            <person name="Zheng P."/>
            <person name="Utro F."/>
            <person name="Royaert S."/>
            <person name="Saski C."/>
            <person name="Jenkins J."/>
            <person name="Podicheti R."/>
            <person name="Zhao M."/>
            <person name="Scheffler B.E."/>
            <person name="Stack J.C."/>
            <person name="Feltus F.A."/>
            <person name="Mustiga G.M."/>
            <person name="Amores F."/>
            <person name="Phillips W."/>
            <person name="Marelli J.P."/>
            <person name="May G.D."/>
            <person name="Shapiro H."/>
            <person name="Ma J."/>
            <person name="Bustamante C.D."/>
            <person name="Schnell R.J."/>
            <person name="Main D."/>
            <person name="Gilbert D."/>
            <person name="Parida L."/>
            <person name="Kuhn D.N."/>
        </authorList>
    </citation>
    <scope>NUCLEOTIDE SEQUENCE [LARGE SCALE GENOMIC DNA]</scope>
    <source>
        <strain evidence="8">cv. Matina 1-6</strain>
    </source>
</reference>
<dbReference type="GO" id="GO:0005524">
    <property type="term" value="F:ATP binding"/>
    <property type="evidence" value="ECO:0007669"/>
    <property type="project" value="UniProtKB-KW"/>
</dbReference>
<evidence type="ECO:0000256" key="3">
    <source>
        <dbReference type="ARBA" id="ARBA00022741"/>
    </source>
</evidence>
<dbReference type="Gene3D" id="3.30.200.20">
    <property type="entry name" value="Phosphorylase Kinase, domain 1"/>
    <property type="match status" value="1"/>
</dbReference>
<dbReference type="HOGENOM" id="CLU_2214754_0_0_1"/>
<protein>
    <submittedName>
        <fullName evidence="7">Uncharacterized protein</fullName>
    </submittedName>
</protein>
<feature type="transmembrane region" description="Helical" evidence="6">
    <location>
        <begin position="78"/>
        <end position="104"/>
    </location>
</feature>
<keyword evidence="5" id="KW-0067">ATP-binding</keyword>
<evidence type="ECO:0000256" key="5">
    <source>
        <dbReference type="ARBA" id="ARBA00022840"/>
    </source>
</evidence>
<proteinExistence type="predicted"/>